<accession>A0AAV4X100</accession>
<dbReference type="Proteomes" id="UP001054945">
    <property type="component" value="Unassembled WGS sequence"/>
</dbReference>
<keyword evidence="2" id="KW-1185">Reference proteome</keyword>
<organism evidence="1 2">
    <name type="scientific">Caerostris extrusa</name>
    <name type="common">Bark spider</name>
    <name type="synonym">Caerostris bankana</name>
    <dbReference type="NCBI Taxonomy" id="172846"/>
    <lineage>
        <taxon>Eukaryota</taxon>
        <taxon>Metazoa</taxon>
        <taxon>Ecdysozoa</taxon>
        <taxon>Arthropoda</taxon>
        <taxon>Chelicerata</taxon>
        <taxon>Arachnida</taxon>
        <taxon>Araneae</taxon>
        <taxon>Araneomorphae</taxon>
        <taxon>Entelegynae</taxon>
        <taxon>Araneoidea</taxon>
        <taxon>Araneidae</taxon>
        <taxon>Caerostris</taxon>
    </lineage>
</organism>
<dbReference type="AlphaFoldDB" id="A0AAV4X100"/>
<sequence>MHSLVTTAENGPFDTTLWWSGQANISSWSSVCPLADLILRGGIFPGRCMAGLNWRKGDMAQWYRGKGGLQTDLYACESFNVSLRCV</sequence>
<comment type="caution">
    <text evidence="1">The sequence shown here is derived from an EMBL/GenBank/DDBJ whole genome shotgun (WGS) entry which is preliminary data.</text>
</comment>
<evidence type="ECO:0000313" key="1">
    <source>
        <dbReference type="EMBL" id="GIY87630.1"/>
    </source>
</evidence>
<evidence type="ECO:0000313" key="2">
    <source>
        <dbReference type="Proteomes" id="UP001054945"/>
    </source>
</evidence>
<proteinExistence type="predicted"/>
<reference evidence="1 2" key="1">
    <citation type="submission" date="2021-06" db="EMBL/GenBank/DDBJ databases">
        <title>Caerostris extrusa draft genome.</title>
        <authorList>
            <person name="Kono N."/>
            <person name="Arakawa K."/>
        </authorList>
    </citation>
    <scope>NUCLEOTIDE SEQUENCE [LARGE SCALE GENOMIC DNA]</scope>
</reference>
<gene>
    <name evidence="1" type="ORF">CEXT_320181</name>
</gene>
<name>A0AAV4X100_CAEEX</name>
<protein>
    <submittedName>
        <fullName evidence="1">Uncharacterized protein</fullName>
    </submittedName>
</protein>
<dbReference type="EMBL" id="BPLR01016958">
    <property type="protein sequence ID" value="GIY87630.1"/>
    <property type="molecule type" value="Genomic_DNA"/>
</dbReference>